<dbReference type="Pfam" id="PF00254">
    <property type="entry name" value="FKBP_C"/>
    <property type="match status" value="1"/>
</dbReference>
<dbReference type="InterPro" id="IPR046357">
    <property type="entry name" value="PPIase_dom_sf"/>
</dbReference>
<dbReference type="EC" id="5.2.1.8" evidence="4"/>
<gene>
    <name evidence="6" type="ORF">GCM10011425_07080</name>
</gene>
<evidence type="ECO:0000313" key="7">
    <source>
        <dbReference type="Proteomes" id="UP000662074"/>
    </source>
</evidence>
<keyword evidence="7" id="KW-1185">Reference proteome</keyword>
<evidence type="ECO:0000256" key="3">
    <source>
        <dbReference type="PROSITE-ProRule" id="PRU00277"/>
    </source>
</evidence>
<dbReference type="Proteomes" id="UP000662074">
    <property type="component" value="Unassembled WGS sequence"/>
</dbReference>
<comment type="similarity">
    <text evidence="4">Belongs to the FKBP-type PPIase family.</text>
</comment>
<evidence type="ECO:0000313" key="6">
    <source>
        <dbReference type="EMBL" id="GGI49496.1"/>
    </source>
</evidence>
<accession>A0A917J8P0</accession>
<evidence type="ECO:0000256" key="4">
    <source>
        <dbReference type="RuleBase" id="RU003915"/>
    </source>
</evidence>
<keyword evidence="3 4" id="KW-0413">Isomerase</keyword>
<dbReference type="PROSITE" id="PS50059">
    <property type="entry name" value="FKBP_PPIASE"/>
    <property type="match status" value="1"/>
</dbReference>
<dbReference type="AlphaFoldDB" id="A0A917J8P0"/>
<keyword evidence="2 3" id="KW-0697">Rotamase</keyword>
<sequence>MLKFVKLRVLFFKKVNLPPTNKVMNRLLLLCWCLLLFTACSKVDDPAVVNPDQAAIDDKLLADYVAGNGLAGKAVKVKVGTQDTVGVYYVVEKQGTVNTLYSLSSNITVAYTGKVLTTGEVIAEVGATGVHPAFVLGQTIKGWQLGLLNGKVNKGGIIRILMASRYAYGPFAQPQLGKNGLPPNSVLDFTIQIFDVTN</sequence>
<evidence type="ECO:0000256" key="2">
    <source>
        <dbReference type="ARBA" id="ARBA00023110"/>
    </source>
</evidence>
<reference evidence="6" key="1">
    <citation type="journal article" date="2014" name="Int. J. Syst. Evol. Microbiol.">
        <title>Complete genome sequence of Corynebacterium casei LMG S-19264T (=DSM 44701T), isolated from a smear-ripened cheese.</title>
        <authorList>
            <consortium name="US DOE Joint Genome Institute (JGI-PGF)"/>
            <person name="Walter F."/>
            <person name="Albersmeier A."/>
            <person name="Kalinowski J."/>
            <person name="Ruckert C."/>
        </authorList>
    </citation>
    <scope>NUCLEOTIDE SEQUENCE</scope>
    <source>
        <strain evidence="6">CCM 8711</strain>
    </source>
</reference>
<evidence type="ECO:0000256" key="1">
    <source>
        <dbReference type="ARBA" id="ARBA00000971"/>
    </source>
</evidence>
<reference evidence="6" key="2">
    <citation type="submission" date="2020-09" db="EMBL/GenBank/DDBJ databases">
        <authorList>
            <person name="Sun Q."/>
            <person name="Sedlacek I."/>
        </authorList>
    </citation>
    <scope>NUCLEOTIDE SEQUENCE</scope>
    <source>
        <strain evidence="6">CCM 8711</strain>
    </source>
</reference>
<name>A0A917J8P0_9SPHI</name>
<comment type="caution">
    <text evidence="6">The sequence shown here is derived from an EMBL/GenBank/DDBJ whole genome shotgun (WGS) entry which is preliminary data.</text>
</comment>
<dbReference type="EMBL" id="BMDO01000001">
    <property type="protein sequence ID" value="GGI49496.1"/>
    <property type="molecule type" value="Genomic_DNA"/>
</dbReference>
<dbReference type="GO" id="GO:0003755">
    <property type="term" value="F:peptidyl-prolyl cis-trans isomerase activity"/>
    <property type="evidence" value="ECO:0007669"/>
    <property type="project" value="UniProtKB-UniRule"/>
</dbReference>
<dbReference type="SUPFAM" id="SSF54534">
    <property type="entry name" value="FKBP-like"/>
    <property type="match status" value="1"/>
</dbReference>
<dbReference type="Gene3D" id="3.10.50.40">
    <property type="match status" value="1"/>
</dbReference>
<evidence type="ECO:0000259" key="5">
    <source>
        <dbReference type="PROSITE" id="PS50059"/>
    </source>
</evidence>
<protein>
    <recommendedName>
        <fullName evidence="4">Peptidyl-prolyl cis-trans isomerase</fullName>
        <ecNumber evidence="4">5.2.1.8</ecNumber>
    </recommendedName>
</protein>
<organism evidence="6 7">
    <name type="scientific">Mucilaginibacter galii</name>
    <dbReference type="NCBI Taxonomy" id="2005073"/>
    <lineage>
        <taxon>Bacteria</taxon>
        <taxon>Pseudomonadati</taxon>
        <taxon>Bacteroidota</taxon>
        <taxon>Sphingobacteriia</taxon>
        <taxon>Sphingobacteriales</taxon>
        <taxon>Sphingobacteriaceae</taxon>
        <taxon>Mucilaginibacter</taxon>
    </lineage>
</organism>
<feature type="domain" description="PPIase FKBP-type" evidence="5">
    <location>
        <begin position="104"/>
        <end position="197"/>
    </location>
</feature>
<proteinExistence type="inferred from homology"/>
<dbReference type="InterPro" id="IPR001179">
    <property type="entry name" value="PPIase_FKBP_dom"/>
</dbReference>
<comment type="catalytic activity">
    <reaction evidence="1 3 4">
        <text>[protein]-peptidylproline (omega=180) = [protein]-peptidylproline (omega=0)</text>
        <dbReference type="Rhea" id="RHEA:16237"/>
        <dbReference type="Rhea" id="RHEA-COMP:10747"/>
        <dbReference type="Rhea" id="RHEA-COMP:10748"/>
        <dbReference type="ChEBI" id="CHEBI:83833"/>
        <dbReference type="ChEBI" id="CHEBI:83834"/>
        <dbReference type="EC" id="5.2.1.8"/>
    </reaction>
</comment>